<dbReference type="EMBL" id="CM041544">
    <property type="protein sequence ID" value="KAI3363562.1"/>
    <property type="molecule type" value="Genomic_DNA"/>
</dbReference>
<comment type="caution">
    <text evidence="1">The sequence shown here is derived from an EMBL/GenBank/DDBJ whole genome shotgun (WGS) entry which is preliminary data.</text>
</comment>
<evidence type="ECO:0000313" key="1">
    <source>
        <dbReference type="EMBL" id="KAI3363562.1"/>
    </source>
</evidence>
<evidence type="ECO:0000313" key="2">
    <source>
        <dbReference type="Proteomes" id="UP000831701"/>
    </source>
</evidence>
<sequence>MGSTTSSTLTLNTGAPQGCVLSPLLYSLFTHDCVATHSSNTIVKFADDTTVIGLITGDDETAYREEVRALTSWCQDNNLHLNVSKTKELIVDFRRRQREEHAPLSINGTTVERVKQLQVPRGSHQCTIESILTGCITAWYSSCTALNRKALQREVKAAQHITRTELPSMEDLYTQRCRKKATKIIKDPSHPATNCSACCRLAGRRCFCG</sequence>
<dbReference type="Proteomes" id="UP000831701">
    <property type="component" value="Chromosome 14"/>
</dbReference>
<reference evidence="1" key="1">
    <citation type="submission" date="2022-04" db="EMBL/GenBank/DDBJ databases">
        <title>Jade perch genome.</title>
        <authorList>
            <person name="Chao B."/>
        </authorList>
    </citation>
    <scope>NUCLEOTIDE SEQUENCE</scope>
    <source>
        <strain evidence="1">CB-2022</strain>
    </source>
</reference>
<gene>
    <name evidence="1" type="ORF">L3Q82_012171</name>
</gene>
<organism evidence="1 2">
    <name type="scientific">Scortum barcoo</name>
    <name type="common">barcoo grunter</name>
    <dbReference type="NCBI Taxonomy" id="214431"/>
    <lineage>
        <taxon>Eukaryota</taxon>
        <taxon>Metazoa</taxon>
        <taxon>Chordata</taxon>
        <taxon>Craniata</taxon>
        <taxon>Vertebrata</taxon>
        <taxon>Euteleostomi</taxon>
        <taxon>Actinopterygii</taxon>
        <taxon>Neopterygii</taxon>
        <taxon>Teleostei</taxon>
        <taxon>Neoteleostei</taxon>
        <taxon>Acanthomorphata</taxon>
        <taxon>Eupercaria</taxon>
        <taxon>Centrarchiformes</taxon>
        <taxon>Terapontoidei</taxon>
        <taxon>Terapontidae</taxon>
        <taxon>Scortum</taxon>
    </lineage>
</organism>
<proteinExistence type="predicted"/>
<name>A0ACB8W8L5_9TELE</name>
<protein>
    <submittedName>
        <fullName evidence="1">Uncharacterized protein</fullName>
    </submittedName>
</protein>
<keyword evidence="2" id="KW-1185">Reference proteome</keyword>
<accession>A0ACB8W8L5</accession>